<accession>A0ABT7SKC0</accession>
<dbReference type="Pfam" id="PF07811">
    <property type="entry name" value="TadE"/>
    <property type="match status" value="1"/>
</dbReference>
<keyword evidence="1" id="KW-0472">Membrane</keyword>
<evidence type="ECO:0000256" key="1">
    <source>
        <dbReference type="SAM" id="Phobius"/>
    </source>
</evidence>
<organism evidence="3 4">
    <name type="scientific">Cellulomonas alba</name>
    <dbReference type="NCBI Taxonomy" id="3053467"/>
    <lineage>
        <taxon>Bacteria</taxon>
        <taxon>Bacillati</taxon>
        <taxon>Actinomycetota</taxon>
        <taxon>Actinomycetes</taxon>
        <taxon>Micrococcales</taxon>
        <taxon>Cellulomonadaceae</taxon>
        <taxon>Cellulomonas</taxon>
    </lineage>
</organism>
<feature type="transmembrane region" description="Helical" evidence="1">
    <location>
        <begin position="14"/>
        <end position="35"/>
    </location>
</feature>
<dbReference type="Proteomes" id="UP001529338">
    <property type="component" value="Unassembled WGS sequence"/>
</dbReference>
<evidence type="ECO:0000313" key="3">
    <source>
        <dbReference type="EMBL" id="MDM7856635.1"/>
    </source>
</evidence>
<evidence type="ECO:0000313" key="4">
    <source>
        <dbReference type="Proteomes" id="UP001529338"/>
    </source>
</evidence>
<gene>
    <name evidence="3" type="ORF">QRT04_16975</name>
</gene>
<keyword evidence="4" id="KW-1185">Reference proteome</keyword>
<keyword evidence="1" id="KW-1133">Transmembrane helix</keyword>
<feature type="domain" description="TadE-like" evidence="2">
    <location>
        <begin position="8"/>
        <end position="50"/>
    </location>
</feature>
<proteinExistence type="predicted"/>
<keyword evidence="1" id="KW-0812">Transmembrane</keyword>
<dbReference type="RefSeq" id="WP_289456906.1">
    <property type="nucleotide sequence ID" value="NZ_JAUCGQ010000004.1"/>
</dbReference>
<comment type="caution">
    <text evidence="3">The sequence shown here is derived from an EMBL/GenBank/DDBJ whole genome shotgun (WGS) entry which is preliminary data.</text>
</comment>
<evidence type="ECO:0000259" key="2">
    <source>
        <dbReference type="Pfam" id="PF07811"/>
    </source>
</evidence>
<dbReference type="EMBL" id="JAUCGQ010000004">
    <property type="protein sequence ID" value="MDM7856635.1"/>
    <property type="molecule type" value="Genomic_DNA"/>
</dbReference>
<name>A0ABT7SKC0_9CELL</name>
<reference evidence="3 4" key="1">
    <citation type="submission" date="2023-06" db="EMBL/GenBank/DDBJ databases">
        <title>Cellulomonas sp. MW4 Whole genome sequence.</title>
        <authorList>
            <person name="Park S."/>
        </authorList>
    </citation>
    <scope>NUCLEOTIDE SEQUENCE [LARGE SCALE GENOMIC DNA]</scope>
    <source>
        <strain evidence="3 4">MW4</strain>
    </source>
</reference>
<dbReference type="InterPro" id="IPR012495">
    <property type="entry name" value="TadE-like_dom"/>
</dbReference>
<protein>
    <submittedName>
        <fullName evidence="3">TadE/TadG family type IV pilus assembly protein</fullName>
    </submittedName>
</protein>
<sequence length="126" mass="12817">MTAARDRGSAVVDFVLVGGLLVLLFVAVLQLALVLHVRNELIDSAAQGARYGALAGHGPQDGAARTRELVSAELSARYAADVSAQRQDAGGVALVDVQIAAPLPIVGLLGPSGRLVVHGHAPVEGP</sequence>